<comment type="caution">
    <text evidence="1">The sequence shown here is derived from an EMBL/GenBank/DDBJ whole genome shotgun (WGS) entry which is preliminary data.</text>
</comment>
<accession>A0ABU5WUY6</accession>
<evidence type="ECO:0000313" key="1">
    <source>
        <dbReference type="EMBL" id="MEB2582328.1"/>
    </source>
</evidence>
<evidence type="ECO:0000313" key="2">
    <source>
        <dbReference type="Proteomes" id="UP001304467"/>
    </source>
</evidence>
<evidence type="ECO:0008006" key="3">
    <source>
        <dbReference type="Google" id="ProtNLM"/>
    </source>
</evidence>
<keyword evidence="2" id="KW-1185">Reference proteome</keyword>
<organism evidence="1 2">
    <name type="scientific">Burkholderia anthinoferrum</name>
    <dbReference type="NCBI Taxonomy" id="3090833"/>
    <lineage>
        <taxon>Bacteria</taxon>
        <taxon>Pseudomonadati</taxon>
        <taxon>Pseudomonadota</taxon>
        <taxon>Betaproteobacteria</taxon>
        <taxon>Burkholderiales</taxon>
        <taxon>Burkholderiaceae</taxon>
        <taxon>Burkholderia</taxon>
    </lineage>
</organism>
<proteinExistence type="predicted"/>
<sequence>MDGMKIDRLDEVLKSISGLVQKEVLVGVPDSTAGRKDEGEPLSNAEIGYIMENGSPANNIPARPHLVPGVQGARPKFEPQLQKGVEAALDGDLEQVERRLKLAGLAGQNGVRAKINSNIAPKLADSTLAARRRRGVTRENTLVDTAQYRNAITYVVRRKK</sequence>
<protein>
    <recommendedName>
        <fullName evidence="3">Bacteriophage protein</fullName>
    </recommendedName>
</protein>
<gene>
    <name evidence="1" type="ORF">SB593_25625</name>
</gene>
<dbReference type="EMBL" id="JAWRLE010000049">
    <property type="protein sequence ID" value="MEB2582328.1"/>
    <property type="molecule type" value="Genomic_DNA"/>
</dbReference>
<dbReference type="RefSeq" id="WP_323620761.1">
    <property type="nucleotide sequence ID" value="NZ_JAWRKY010000001.1"/>
</dbReference>
<reference evidence="1 2" key="1">
    <citation type="journal article" date="2023" name="Front. Microbiol.">
        <title>Genomic analyses of Burkholderia respiratory isolates indicates two evolutionarily distinct B. anthina clades.</title>
        <authorList>
            <person name="Pham A."/>
            <person name="Volmer J.G."/>
            <person name="Chambers D.C."/>
            <person name="Smith D.J."/>
            <person name="Reid D.W."/>
            <person name="Burr L."/>
            <person name="Wells T.J."/>
        </authorList>
    </citation>
    <scope>NUCLEOTIDE SEQUENCE [LARGE SCALE GENOMIC DNA]</scope>
    <source>
        <strain evidence="1 2">BCCIQ07A</strain>
    </source>
</reference>
<dbReference type="Proteomes" id="UP001304467">
    <property type="component" value="Unassembled WGS sequence"/>
</dbReference>
<name>A0ABU5WUY6_9BURK</name>